<dbReference type="InterPro" id="IPR013786">
    <property type="entry name" value="AcylCoA_DH/ox_N"/>
</dbReference>
<dbReference type="Gene3D" id="1.20.140.10">
    <property type="entry name" value="Butyryl-CoA Dehydrogenase, subunit A, domain 3"/>
    <property type="match status" value="1"/>
</dbReference>
<dbReference type="OrthoDB" id="142556at2"/>
<dbReference type="Gene3D" id="1.10.540.10">
    <property type="entry name" value="Acyl-CoA dehydrogenase/oxidase, N-terminal domain"/>
    <property type="match status" value="1"/>
</dbReference>
<feature type="domain" description="Acyl-CoA dehydrogenase/oxidase N-terminal" evidence="9">
    <location>
        <begin position="14"/>
        <end position="124"/>
    </location>
</feature>
<evidence type="ECO:0000256" key="3">
    <source>
        <dbReference type="ARBA" id="ARBA00022630"/>
    </source>
</evidence>
<dbReference type="PANTHER" id="PTHR43884">
    <property type="entry name" value="ACYL-COA DEHYDROGENASE"/>
    <property type="match status" value="1"/>
</dbReference>
<evidence type="ECO:0000256" key="5">
    <source>
        <dbReference type="ARBA" id="ARBA00023002"/>
    </source>
</evidence>
<keyword evidence="4 6" id="KW-0274">FAD</keyword>
<dbReference type="PROSITE" id="PS00073">
    <property type="entry name" value="ACYL_COA_DH_2"/>
    <property type="match status" value="1"/>
</dbReference>
<dbReference type="Pfam" id="PF02770">
    <property type="entry name" value="Acyl-CoA_dh_M"/>
    <property type="match status" value="1"/>
</dbReference>
<dbReference type="AlphaFoldDB" id="A0A372FX17"/>
<evidence type="ECO:0000259" key="9">
    <source>
        <dbReference type="Pfam" id="PF02771"/>
    </source>
</evidence>
<organism evidence="10 11">
    <name type="scientific">Micromonospora craniellae</name>
    <dbReference type="NCBI Taxonomy" id="2294034"/>
    <lineage>
        <taxon>Bacteria</taxon>
        <taxon>Bacillati</taxon>
        <taxon>Actinomycetota</taxon>
        <taxon>Actinomycetes</taxon>
        <taxon>Micromonosporales</taxon>
        <taxon>Micromonosporaceae</taxon>
        <taxon>Micromonospora</taxon>
    </lineage>
</organism>
<feature type="domain" description="Acyl-CoA dehydrogenase/oxidase C-terminal" evidence="7">
    <location>
        <begin position="235"/>
        <end position="385"/>
    </location>
</feature>
<dbReference type="FunFam" id="1.20.140.10:FF:000004">
    <property type="entry name" value="Acyl-CoA dehydrogenase FadE25"/>
    <property type="match status" value="1"/>
</dbReference>
<dbReference type="GO" id="GO:0003995">
    <property type="term" value="F:acyl-CoA dehydrogenase activity"/>
    <property type="evidence" value="ECO:0007669"/>
    <property type="project" value="InterPro"/>
</dbReference>
<dbReference type="Proteomes" id="UP000262621">
    <property type="component" value="Unassembled WGS sequence"/>
</dbReference>
<comment type="cofactor">
    <cofactor evidence="1 6">
        <name>FAD</name>
        <dbReference type="ChEBI" id="CHEBI:57692"/>
    </cofactor>
</comment>
<evidence type="ECO:0000313" key="11">
    <source>
        <dbReference type="Proteomes" id="UP000262621"/>
    </source>
</evidence>
<dbReference type="InterPro" id="IPR036250">
    <property type="entry name" value="AcylCo_DH-like_C"/>
</dbReference>
<evidence type="ECO:0000256" key="6">
    <source>
        <dbReference type="RuleBase" id="RU362125"/>
    </source>
</evidence>
<comment type="caution">
    <text evidence="10">The sequence shown here is derived from an EMBL/GenBank/DDBJ whole genome shotgun (WGS) entry which is preliminary data.</text>
</comment>
<dbReference type="PROSITE" id="PS00072">
    <property type="entry name" value="ACYL_COA_DH_1"/>
    <property type="match status" value="1"/>
</dbReference>
<proteinExistence type="inferred from homology"/>
<dbReference type="FunFam" id="2.40.110.10:FF:000001">
    <property type="entry name" value="Acyl-CoA dehydrogenase, mitochondrial"/>
    <property type="match status" value="1"/>
</dbReference>
<dbReference type="InterPro" id="IPR009075">
    <property type="entry name" value="AcylCo_DH/oxidase_C"/>
</dbReference>
<feature type="domain" description="Acyl-CoA oxidase/dehydrogenase middle" evidence="8">
    <location>
        <begin position="129"/>
        <end position="223"/>
    </location>
</feature>
<keyword evidence="5 6" id="KW-0560">Oxidoreductase</keyword>
<dbReference type="Gene3D" id="2.40.110.10">
    <property type="entry name" value="Butyryl-CoA Dehydrogenase, subunit A, domain 2"/>
    <property type="match status" value="1"/>
</dbReference>
<evidence type="ECO:0000256" key="1">
    <source>
        <dbReference type="ARBA" id="ARBA00001974"/>
    </source>
</evidence>
<evidence type="ECO:0000259" key="7">
    <source>
        <dbReference type="Pfam" id="PF00441"/>
    </source>
</evidence>
<dbReference type="PANTHER" id="PTHR43884:SF12">
    <property type="entry name" value="ISOVALERYL-COA DEHYDROGENASE, MITOCHONDRIAL-RELATED"/>
    <property type="match status" value="1"/>
</dbReference>
<evidence type="ECO:0000259" key="8">
    <source>
        <dbReference type="Pfam" id="PF02770"/>
    </source>
</evidence>
<evidence type="ECO:0000313" key="10">
    <source>
        <dbReference type="EMBL" id="RFS45009.1"/>
    </source>
</evidence>
<name>A0A372FX17_9ACTN</name>
<dbReference type="SUPFAM" id="SSF56645">
    <property type="entry name" value="Acyl-CoA dehydrogenase NM domain-like"/>
    <property type="match status" value="1"/>
</dbReference>
<dbReference type="InterPro" id="IPR006091">
    <property type="entry name" value="Acyl-CoA_Oxase/DH_mid-dom"/>
</dbReference>
<dbReference type="InterPro" id="IPR006089">
    <property type="entry name" value="Acyl-CoA_DH_CS"/>
</dbReference>
<reference evidence="10 11" key="1">
    <citation type="submission" date="2018-08" db="EMBL/GenBank/DDBJ databases">
        <title>Verrucosispora craniellae sp. nov., isolated from a marine sponge in the South China Sea.</title>
        <authorList>
            <person name="Li L."/>
            <person name="Lin H.W."/>
        </authorList>
    </citation>
    <scope>NUCLEOTIDE SEQUENCE [LARGE SCALE GENOMIC DNA]</scope>
    <source>
        <strain evidence="10 11">LHW63014</strain>
    </source>
</reference>
<dbReference type="GO" id="GO:0050660">
    <property type="term" value="F:flavin adenine dinucleotide binding"/>
    <property type="evidence" value="ECO:0007669"/>
    <property type="project" value="InterPro"/>
</dbReference>
<accession>A0A372FX17</accession>
<dbReference type="InterPro" id="IPR046373">
    <property type="entry name" value="Acyl-CoA_Oxase/DH_mid-dom_sf"/>
</dbReference>
<dbReference type="SUPFAM" id="SSF47203">
    <property type="entry name" value="Acyl-CoA dehydrogenase C-terminal domain-like"/>
    <property type="match status" value="1"/>
</dbReference>
<dbReference type="InterPro" id="IPR009100">
    <property type="entry name" value="AcylCoA_DH/oxidase_NM_dom_sf"/>
</dbReference>
<gene>
    <name evidence="10" type="ORF">D0Q02_19340</name>
</gene>
<keyword evidence="11" id="KW-1185">Reference proteome</keyword>
<keyword evidence="3 6" id="KW-0285">Flavoprotein</keyword>
<protein>
    <submittedName>
        <fullName evidence="10">Acyl-CoA dehydrogenase</fullName>
    </submittedName>
</protein>
<evidence type="ECO:0000256" key="4">
    <source>
        <dbReference type="ARBA" id="ARBA00022827"/>
    </source>
</evidence>
<dbReference type="PIRSF" id="PIRSF016578">
    <property type="entry name" value="HsaA"/>
    <property type="match status" value="1"/>
</dbReference>
<dbReference type="EMBL" id="QVFU01000021">
    <property type="protein sequence ID" value="RFS45009.1"/>
    <property type="molecule type" value="Genomic_DNA"/>
</dbReference>
<dbReference type="InterPro" id="IPR037069">
    <property type="entry name" value="AcylCoA_DH/ox_N_sf"/>
</dbReference>
<comment type="similarity">
    <text evidence="2 6">Belongs to the acyl-CoA dehydrogenase family.</text>
</comment>
<sequence length="387" mass="41511">MPAEQSFDVYRLPEEHQAIREAVREVCVAKVAPQAAEADETGEFPTASYDALRAADFHAPHIPEQYGGAGADALATAIVIEEVARACASSSLIPAVNKLGTMPLLLAGSGDLKRRYLTPVAAGEGMFSYCLSEPEAGSDAASMTTRAVRDGDHWVLNGVKRWITNAGVSEFYTVFAVTDPTARSRGISAFVVEKSDQGVSFGAPEKKLGIKGSPTREVYLDSVRIPADRMIGAEGTGFATAMKTLDHTRVTIAAQAVGIAQGALDYAKGYVAERKQFGKAIAEFQGVQFMLADMGMKLEAARQLTYAAAGKSERGDADLTYFGAAAKCFASDAAMEITTDAVQLLGGYGYTRDYPVERMMRDAKITQIYEGTNQVQRIVMARQLLKD</sequence>
<dbReference type="RefSeq" id="WP_117229434.1">
    <property type="nucleotide sequence ID" value="NZ_CP061725.1"/>
</dbReference>
<dbReference type="Pfam" id="PF00441">
    <property type="entry name" value="Acyl-CoA_dh_1"/>
    <property type="match status" value="1"/>
</dbReference>
<evidence type="ECO:0000256" key="2">
    <source>
        <dbReference type="ARBA" id="ARBA00009347"/>
    </source>
</evidence>
<dbReference type="Pfam" id="PF02771">
    <property type="entry name" value="Acyl-CoA_dh_N"/>
    <property type="match status" value="1"/>
</dbReference>